<dbReference type="InterPro" id="IPR050732">
    <property type="entry name" value="Beta-glucan_modifiers"/>
</dbReference>
<dbReference type="SUPFAM" id="SSF51445">
    <property type="entry name" value="(Trans)glycosidases"/>
    <property type="match status" value="1"/>
</dbReference>
<reference evidence="21" key="1">
    <citation type="submission" date="2024-01" db="EMBL/GenBank/DDBJ databases">
        <authorList>
            <person name="Webb A."/>
        </authorList>
    </citation>
    <scope>NUCLEOTIDE SEQUENCE</scope>
    <source>
        <strain evidence="21">Pm1</strain>
    </source>
</reference>
<keyword evidence="10" id="KW-0378">Hydrolase</keyword>
<evidence type="ECO:0000256" key="14">
    <source>
        <dbReference type="ARBA" id="ARBA00023316"/>
    </source>
</evidence>
<dbReference type="Proteomes" id="UP001162060">
    <property type="component" value="Unassembled WGS sequence"/>
</dbReference>
<dbReference type="EC" id="3.2.1.39" evidence="5"/>
<keyword evidence="13" id="KW-0119">Carbohydrate metabolism</keyword>
<evidence type="ECO:0000256" key="12">
    <source>
        <dbReference type="ARBA" id="ARBA00023180"/>
    </source>
</evidence>
<evidence type="ECO:0000256" key="15">
    <source>
        <dbReference type="ARBA" id="ARBA00023326"/>
    </source>
</evidence>
<evidence type="ECO:0000256" key="1">
    <source>
        <dbReference type="ARBA" id="ARBA00000382"/>
    </source>
</evidence>
<feature type="compositionally biased region" description="Basic and acidic residues" evidence="20">
    <location>
        <begin position="378"/>
        <end position="394"/>
    </location>
</feature>
<name>A0AAV1TCI8_9STRA</name>
<dbReference type="GO" id="GO:0071555">
    <property type="term" value="P:cell wall organization"/>
    <property type="evidence" value="ECO:0007669"/>
    <property type="project" value="UniProtKB-KW"/>
</dbReference>
<comment type="catalytic activity">
    <reaction evidence="1">
        <text>Hydrolysis of (1-&gt;3)-beta-D-glucosidic linkages in (1-&gt;3)-beta-D-glucans.</text>
        <dbReference type="EC" id="3.2.1.39"/>
    </reaction>
</comment>
<comment type="caution">
    <text evidence="21">The sequence shown here is derived from an EMBL/GenBank/DDBJ whole genome shotgun (WGS) entry which is preliminary data.</text>
</comment>
<keyword evidence="11" id="KW-0472">Membrane</keyword>
<evidence type="ECO:0000256" key="17">
    <source>
        <dbReference type="ARBA" id="ARBA00042373"/>
    </source>
</evidence>
<feature type="region of interest" description="Disordered" evidence="20">
    <location>
        <begin position="315"/>
        <end position="394"/>
    </location>
</feature>
<keyword evidence="9" id="KW-0732">Signal</keyword>
<evidence type="ECO:0000256" key="20">
    <source>
        <dbReference type="SAM" id="MobiDB-lite"/>
    </source>
</evidence>
<evidence type="ECO:0000256" key="6">
    <source>
        <dbReference type="ARBA" id="ARBA00022475"/>
    </source>
</evidence>
<evidence type="ECO:0000256" key="9">
    <source>
        <dbReference type="ARBA" id="ARBA00022729"/>
    </source>
</evidence>
<gene>
    <name evidence="21" type="ORF">PM001_LOCUS5161</name>
</gene>
<sequence length="394" mass="41789">MVNVQRLTAAVSMAVATFAQANDANFKCTGINFGIRAGPDWAPAEEKCKPASQIATELAVLKGVTDVIRLYSLMDCNQATAVVPAAIEAGLKIELGIWVDASTSSFEAEKAVFKTLLETGLVTADNIVGIHVGSEAVYRGDVTVSVAIANLEEIRALCHANPAAASIPLTIADIGDTYTAHPELIEVVDYVSANYFPFWELAAIDGAADHFYERFSALVKIVSTYNKEVIVGETGWASQGTSANGSIATEANAAKFFYDFYTLATEKNLTYYYFSAFDEPWKLATLEAGETVEAYFGLFTEEGVLKDAIASQFGDSTKSVDSSGLPPTVPSSDATAVQEVAGADELSANEVNSGKTGAEVPEDPTKAAETTSAEVPEDLTKTAETTESHEDCAM</sequence>
<keyword evidence="8" id="KW-0964">Secreted</keyword>
<keyword evidence="12" id="KW-0325">Glycoprotein</keyword>
<evidence type="ECO:0000256" key="16">
    <source>
        <dbReference type="ARBA" id="ARBA00037649"/>
    </source>
</evidence>
<dbReference type="AlphaFoldDB" id="A0AAV1TCI8"/>
<comment type="subcellular location">
    <subcellularLocation>
        <location evidence="3">Cell membrane</location>
    </subcellularLocation>
    <subcellularLocation>
        <location evidence="2">Secreted</location>
        <location evidence="2">Cell wall</location>
    </subcellularLocation>
</comment>
<evidence type="ECO:0000256" key="19">
    <source>
        <dbReference type="RuleBase" id="RU004335"/>
    </source>
</evidence>
<evidence type="ECO:0000256" key="13">
    <source>
        <dbReference type="ARBA" id="ARBA00023277"/>
    </source>
</evidence>
<dbReference type="EMBL" id="CAKLBY020000042">
    <property type="protein sequence ID" value="CAK7915312.1"/>
    <property type="molecule type" value="Genomic_DNA"/>
</dbReference>
<dbReference type="GO" id="GO:0042973">
    <property type="term" value="F:glucan endo-1,3-beta-D-glucosidase activity"/>
    <property type="evidence" value="ECO:0007669"/>
    <property type="project" value="UniProtKB-EC"/>
</dbReference>
<dbReference type="GO" id="GO:0005886">
    <property type="term" value="C:plasma membrane"/>
    <property type="evidence" value="ECO:0007669"/>
    <property type="project" value="UniProtKB-SubCell"/>
</dbReference>
<evidence type="ECO:0000256" key="18">
    <source>
        <dbReference type="ARBA" id="ARBA00043078"/>
    </source>
</evidence>
<protein>
    <recommendedName>
        <fullName evidence="5">glucan endo-1,3-beta-D-glucosidase</fullName>
        <ecNumber evidence="5">3.2.1.39</ecNumber>
    </recommendedName>
    <alternativeName>
        <fullName evidence="18">Endo-1,3-beta-glucanase btgC</fullName>
    </alternativeName>
    <alternativeName>
        <fullName evidence="17">Laminarinase btgC</fullName>
    </alternativeName>
</protein>
<evidence type="ECO:0000256" key="7">
    <source>
        <dbReference type="ARBA" id="ARBA00022512"/>
    </source>
</evidence>
<keyword evidence="14" id="KW-0961">Cell wall biogenesis/degradation</keyword>
<dbReference type="PANTHER" id="PTHR16631:SF17">
    <property type="entry name" value="GLUCAN ENDO-1,3-BETA-GLUCOSIDASE BTGC"/>
    <property type="match status" value="1"/>
</dbReference>
<evidence type="ECO:0000256" key="10">
    <source>
        <dbReference type="ARBA" id="ARBA00022801"/>
    </source>
</evidence>
<organism evidence="21 22">
    <name type="scientific">Peronospora matthiolae</name>
    <dbReference type="NCBI Taxonomy" id="2874970"/>
    <lineage>
        <taxon>Eukaryota</taxon>
        <taxon>Sar</taxon>
        <taxon>Stramenopiles</taxon>
        <taxon>Oomycota</taxon>
        <taxon>Peronosporomycetes</taxon>
        <taxon>Peronosporales</taxon>
        <taxon>Peronosporaceae</taxon>
        <taxon>Peronospora</taxon>
    </lineage>
</organism>
<keyword evidence="7" id="KW-0134">Cell wall</keyword>
<proteinExistence type="inferred from homology"/>
<keyword evidence="6" id="KW-1003">Cell membrane</keyword>
<comment type="similarity">
    <text evidence="4 19">Belongs to the glycosyl hydrolase 17 family.</text>
</comment>
<evidence type="ECO:0000256" key="8">
    <source>
        <dbReference type="ARBA" id="ARBA00022525"/>
    </source>
</evidence>
<comment type="function">
    <text evidence="16">Glucanases play a role in cell expansion during growth, in cell-cell fusion during mating, and in spore release during sporulation. This enzyme may be involved in beta-glucan degradation. Active on laminarin and lichenan.</text>
</comment>
<dbReference type="InterPro" id="IPR000490">
    <property type="entry name" value="Glyco_hydro_17"/>
</dbReference>
<accession>A0AAV1TCI8</accession>
<evidence type="ECO:0000256" key="2">
    <source>
        <dbReference type="ARBA" id="ARBA00004191"/>
    </source>
</evidence>
<dbReference type="Gene3D" id="3.20.20.80">
    <property type="entry name" value="Glycosidases"/>
    <property type="match status" value="1"/>
</dbReference>
<evidence type="ECO:0000256" key="5">
    <source>
        <dbReference type="ARBA" id="ARBA00012780"/>
    </source>
</evidence>
<evidence type="ECO:0000256" key="11">
    <source>
        <dbReference type="ARBA" id="ARBA00023136"/>
    </source>
</evidence>
<evidence type="ECO:0000256" key="3">
    <source>
        <dbReference type="ARBA" id="ARBA00004236"/>
    </source>
</evidence>
<dbReference type="GO" id="GO:0000272">
    <property type="term" value="P:polysaccharide catabolic process"/>
    <property type="evidence" value="ECO:0007669"/>
    <property type="project" value="UniProtKB-KW"/>
</dbReference>
<keyword evidence="15" id="KW-0624">Polysaccharide degradation</keyword>
<evidence type="ECO:0000313" key="21">
    <source>
        <dbReference type="EMBL" id="CAK7915312.1"/>
    </source>
</evidence>
<evidence type="ECO:0000256" key="4">
    <source>
        <dbReference type="ARBA" id="ARBA00008773"/>
    </source>
</evidence>
<dbReference type="PANTHER" id="PTHR16631">
    <property type="entry name" value="GLUCAN 1,3-BETA-GLUCOSIDASE"/>
    <property type="match status" value="1"/>
</dbReference>
<dbReference type="Pfam" id="PF00332">
    <property type="entry name" value="Glyco_hydro_17"/>
    <property type="match status" value="1"/>
</dbReference>
<dbReference type="InterPro" id="IPR017853">
    <property type="entry name" value="GH"/>
</dbReference>
<evidence type="ECO:0000313" key="22">
    <source>
        <dbReference type="Proteomes" id="UP001162060"/>
    </source>
</evidence>